<feature type="domain" description="Alpha/beta hydrolase fold-3" evidence="3">
    <location>
        <begin position="147"/>
        <end position="359"/>
    </location>
</feature>
<dbReference type="Gene3D" id="3.40.50.1820">
    <property type="entry name" value="alpha/beta hydrolase"/>
    <property type="match status" value="1"/>
</dbReference>
<evidence type="ECO:0000313" key="4">
    <source>
        <dbReference type="EMBL" id="KAF2763332.1"/>
    </source>
</evidence>
<dbReference type="GO" id="GO:0016787">
    <property type="term" value="F:hydrolase activity"/>
    <property type="evidence" value="ECO:0007669"/>
    <property type="project" value="UniProtKB-KW"/>
</dbReference>
<dbReference type="AlphaFoldDB" id="A0A6A6WMF1"/>
<dbReference type="PANTHER" id="PTHR48081">
    <property type="entry name" value="AB HYDROLASE SUPERFAMILY PROTEIN C4A8.06C"/>
    <property type="match status" value="1"/>
</dbReference>
<reference evidence="4" key="1">
    <citation type="journal article" date="2020" name="Stud. Mycol.">
        <title>101 Dothideomycetes genomes: a test case for predicting lifestyles and emergence of pathogens.</title>
        <authorList>
            <person name="Haridas S."/>
            <person name="Albert R."/>
            <person name="Binder M."/>
            <person name="Bloem J."/>
            <person name="Labutti K."/>
            <person name="Salamov A."/>
            <person name="Andreopoulos B."/>
            <person name="Baker S."/>
            <person name="Barry K."/>
            <person name="Bills G."/>
            <person name="Bluhm B."/>
            <person name="Cannon C."/>
            <person name="Castanera R."/>
            <person name="Culley D."/>
            <person name="Daum C."/>
            <person name="Ezra D."/>
            <person name="Gonzalez J."/>
            <person name="Henrissat B."/>
            <person name="Kuo A."/>
            <person name="Liang C."/>
            <person name="Lipzen A."/>
            <person name="Lutzoni F."/>
            <person name="Magnuson J."/>
            <person name="Mondo S."/>
            <person name="Nolan M."/>
            <person name="Ohm R."/>
            <person name="Pangilinan J."/>
            <person name="Park H.-J."/>
            <person name="Ramirez L."/>
            <person name="Alfaro M."/>
            <person name="Sun H."/>
            <person name="Tritt A."/>
            <person name="Yoshinaga Y."/>
            <person name="Zwiers L.-H."/>
            <person name="Turgeon B."/>
            <person name="Goodwin S."/>
            <person name="Spatafora J."/>
            <person name="Crous P."/>
            <person name="Grigoriev I."/>
        </authorList>
    </citation>
    <scope>NUCLEOTIDE SEQUENCE</scope>
    <source>
        <strain evidence="4">CBS 121739</strain>
    </source>
</reference>
<keyword evidence="5" id="KW-1185">Reference proteome</keyword>
<organism evidence="4 5">
    <name type="scientific">Pseudovirgaria hyperparasitica</name>
    <dbReference type="NCBI Taxonomy" id="470096"/>
    <lineage>
        <taxon>Eukaryota</taxon>
        <taxon>Fungi</taxon>
        <taxon>Dikarya</taxon>
        <taxon>Ascomycota</taxon>
        <taxon>Pezizomycotina</taxon>
        <taxon>Dothideomycetes</taxon>
        <taxon>Dothideomycetes incertae sedis</taxon>
        <taxon>Acrospermales</taxon>
        <taxon>Acrospermaceae</taxon>
        <taxon>Pseudovirgaria</taxon>
    </lineage>
</organism>
<dbReference type="InterPro" id="IPR029058">
    <property type="entry name" value="AB_hydrolase_fold"/>
</dbReference>
<sequence>MILNQISYLDCLAFLVFLAPQLIIQVGLLTTIGWGLNALPFLLLKMPCQLVVERFFTRREQQSPFVQRASLFQDIVIRCVRYAFAYMPAYIGRVFFSKPVALPFVRFRMFRHGLRKCPIPWVEVKRPGLSGIWLAHDQTKKPDVVIYYCHGGGFSMGSCYFYIEFLVAWVTLLKNAGYENPALFALDYTLVPDACYPTQVQQAFSGYEYVLSIVGESSRICVGGDSAGGTLILSMLLYMGEHSDYKSRLPALATLISPWVTLVSPKNRNTRSDYLNSDSLELYGRQYAGTQVSISDPMVSPGNCKDLDWWMRASPKKGWYFQYGSEEVLGPELRDLITLLYNGDVELDVSEEHGHVHAWPVASLYLGETRNERLHGLQNLVGAIKRRMG</sequence>
<dbReference type="Proteomes" id="UP000799437">
    <property type="component" value="Unassembled WGS sequence"/>
</dbReference>
<dbReference type="PANTHER" id="PTHR48081:SF2">
    <property type="entry name" value="ALPHA_BETA-HYDROLASE"/>
    <property type="match status" value="1"/>
</dbReference>
<dbReference type="InterPro" id="IPR013094">
    <property type="entry name" value="AB_hydrolase_3"/>
</dbReference>
<protein>
    <submittedName>
        <fullName evidence="4">Alpha/beta-hydrolase</fullName>
    </submittedName>
</protein>
<feature type="transmembrane region" description="Helical" evidence="2">
    <location>
        <begin position="12"/>
        <end position="36"/>
    </location>
</feature>
<dbReference type="Pfam" id="PF07859">
    <property type="entry name" value="Abhydrolase_3"/>
    <property type="match status" value="1"/>
</dbReference>
<keyword evidence="2" id="KW-0812">Transmembrane</keyword>
<keyword evidence="1 4" id="KW-0378">Hydrolase</keyword>
<dbReference type="EMBL" id="ML996565">
    <property type="protein sequence ID" value="KAF2763332.1"/>
    <property type="molecule type" value="Genomic_DNA"/>
</dbReference>
<gene>
    <name evidence="4" type="ORF">EJ05DRAFT_34414</name>
</gene>
<dbReference type="RefSeq" id="XP_033605783.1">
    <property type="nucleotide sequence ID" value="XM_033740940.1"/>
</dbReference>
<dbReference type="InterPro" id="IPR050300">
    <property type="entry name" value="GDXG_lipolytic_enzyme"/>
</dbReference>
<keyword evidence="2" id="KW-0472">Membrane</keyword>
<evidence type="ECO:0000256" key="1">
    <source>
        <dbReference type="ARBA" id="ARBA00022801"/>
    </source>
</evidence>
<proteinExistence type="predicted"/>
<name>A0A6A6WMF1_9PEZI</name>
<dbReference type="SUPFAM" id="SSF53474">
    <property type="entry name" value="alpha/beta-Hydrolases"/>
    <property type="match status" value="1"/>
</dbReference>
<evidence type="ECO:0000256" key="2">
    <source>
        <dbReference type="SAM" id="Phobius"/>
    </source>
</evidence>
<keyword evidence="2" id="KW-1133">Transmembrane helix</keyword>
<dbReference type="GeneID" id="54481994"/>
<dbReference type="OrthoDB" id="408631at2759"/>
<accession>A0A6A6WMF1</accession>
<evidence type="ECO:0000313" key="5">
    <source>
        <dbReference type="Proteomes" id="UP000799437"/>
    </source>
</evidence>
<evidence type="ECO:0000259" key="3">
    <source>
        <dbReference type="Pfam" id="PF07859"/>
    </source>
</evidence>